<dbReference type="Proteomes" id="UP000021816">
    <property type="component" value="Unassembled WGS sequence"/>
</dbReference>
<organism evidence="3 4">
    <name type="scientific">Candidatus Accumulibacter appositus</name>
    <dbReference type="NCBI Taxonomy" id="1454003"/>
    <lineage>
        <taxon>Bacteria</taxon>
        <taxon>Pseudomonadati</taxon>
        <taxon>Pseudomonadota</taxon>
        <taxon>Betaproteobacteria</taxon>
        <taxon>Candidatus Accumulibacter</taxon>
    </lineage>
</organism>
<evidence type="ECO:0000259" key="2">
    <source>
        <dbReference type="Pfam" id="PF05838"/>
    </source>
</evidence>
<feature type="domain" description="TtsA-like Glycoside hydrolase family 108" evidence="2">
    <location>
        <begin position="11"/>
        <end position="93"/>
    </location>
</feature>
<dbReference type="SUPFAM" id="SSF47090">
    <property type="entry name" value="PGBD-like"/>
    <property type="match status" value="1"/>
</dbReference>
<evidence type="ECO:0000259" key="1">
    <source>
        <dbReference type="Pfam" id="PF01471"/>
    </source>
</evidence>
<dbReference type="Gene3D" id="1.10.101.10">
    <property type="entry name" value="PGBD-like superfamily/PGBD"/>
    <property type="match status" value="1"/>
</dbReference>
<dbReference type="PATRIC" id="fig|1454003.3.peg.1324"/>
<dbReference type="Pfam" id="PF01471">
    <property type="entry name" value="PG_binding_1"/>
    <property type="match status" value="1"/>
</dbReference>
<name>A0A011PW38_9PROT</name>
<dbReference type="AlphaFoldDB" id="A0A011PW38"/>
<protein>
    <submittedName>
        <fullName evidence="3">Spore cortex-lytic enzyme</fullName>
    </submittedName>
</protein>
<accession>A0A011PW38</accession>
<dbReference type="Pfam" id="PF05838">
    <property type="entry name" value="Glyco_hydro_108"/>
    <property type="match status" value="1"/>
</dbReference>
<dbReference type="EMBL" id="JEMX01000025">
    <property type="protein sequence ID" value="EXI81272.1"/>
    <property type="molecule type" value="Genomic_DNA"/>
</dbReference>
<feature type="domain" description="Peptidoglycan binding-like" evidence="1">
    <location>
        <begin position="206"/>
        <end position="244"/>
    </location>
</feature>
<dbReference type="InterPro" id="IPR008565">
    <property type="entry name" value="TtsA-like_GH18_dom"/>
</dbReference>
<gene>
    <name evidence="3" type="ORF">AW10_01286</name>
</gene>
<comment type="caution">
    <text evidence="3">The sequence shown here is derived from an EMBL/GenBank/DDBJ whole genome shotgun (WGS) entry which is preliminary data.</text>
</comment>
<dbReference type="InterPro" id="IPR036365">
    <property type="entry name" value="PGBD-like_sf"/>
</dbReference>
<dbReference type="InterPro" id="IPR036366">
    <property type="entry name" value="PGBDSf"/>
</dbReference>
<evidence type="ECO:0000313" key="3">
    <source>
        <dbReference type="EMBL" id="EXI81272.1"/>
    </source>
</evidence>
<evidence type="ECO:0000313" key="4">
    <source>
        <dbReference type="Proteomes" id="UP000021816"/>
    </source>
</evidence>
<proteinExistence type="predicted"/>
<dbReference type="CDD" id="cd13926">
    <property type="entry name" value="N-acetylmuramidase_GH108"/>
    <property type="match status" value="1"/>
</dbReference>
<dbReference type="SUPFAM" id="SSF53955">
    <property type="entry name" value="Lysozyme-like"/>
    <property type="match status" value="1"/>
</dbReference>
<sequence length="248" mass="26931">MKENFNKALPLVLAHEGGFADHPMDPGGATMKGVTLTTFRRHFGSNKTTTDLRNITDKELEQVYRSGYWDKCRCDALPSGVDYAVFDAAVNSGPGRAVVWLQVAVGAVRDGGIGPNTLSRVFIHEAKAIINDMLDHRLAFLRSLRTFATFGRGWTRRVAGVRAAALDMASDDLAGERAVALPNLDFDMVRRGSTGEWVIKLQEALEIVADGSFGPKTEAALKAFQEAHGLEPDGVAGRNTYRALGLIN</sequence>
<dbReference type="STRING" id="1454003.AW10_01286"/>
<dbReference type="Gene3D" id="1.20.141.10">
    <property type="entry name" value="Chitosanase, subunit A, domain 1"/>
    <property type="match status" value="1"/>
</dbReference>
<reference evidence="3 4" key="1">
    <citation type="submission" date="2014-02" db="EMBL/GenBank/DDBJ databases">
        <title>Expanding our view of genomic diversity in Candidatus Accumulibacter clades.</title>
        <authorList>
            <person name="Skennerton C.T."/>
            <person name="Barr J.J."/>
            <person name="Slater F.R."/>
            <person name="Bond P.L."/>
            <person name="Tyson G.W."/>
        </authorList>
    </citation>
    <scope>NUCLEOTIDE SEQUENCE [LARGE SCALE GENOMIC DNA]</scope>
    <source>
        <strain evidence="4">BA-92</strain>
    </source>
</reference>
<dbReference type="InterPro" id="IPR023346">
    <property type="entry name" value="Lysozyme-like_dom_sf"/>
</dbReference>
<dbReference type="InterPro" id="IPR002477">
    <property type="entry name" value="Peptidoglycan-bd-like"/>
</dbReference>